<dbReference type="OrthoDB" id="4721035at2759"/>
<comment type="caution">
    <text evidence="3">The sequence shown here is derived from an EMBL/GenBank/DDBJ whole genome shotgun (WGS) entry which is preliminary data.</text>
</comment>
<accession>A0A086SWM4</accession>
<evidence type="ECO:0000313" key="4">
    <source>
        <dbReference type="Proteomes" id="UP000029964"/>
    </source>
</evidence>
<feature type="transmembrane region" description="Helical" evidence="2">
    <location>
        <begin position="837"/>
        <end position="858"/>
    </location>
</feature>
<protein>
    <recommendedName>
        <fullName evidence="5">Mcm2 3 5 family protein</fullName>
    </recommendedName>
</protein>
<feature type="transmembrane region" description="Helical" evidence="2">
    <location>
        <begin position="258"/>
        <end position="283"/>
    </location>
</feature>
<keyword evidence="2" id="KW-1133">Transmembrane helix</keyword>
<proteinExistence type="predicted"/>
<feature type="compositionally biased region" description="Polar residues" evidence="1">
    <location>
        <begin position="144"/>
        <end position="154"/>
    </location>
</feature>
<reference evidence="4" key="1">
    <citation type="journal article" date="2014" name="Genome Announc.">
        <title>Genome sequence and annotation of Acremonium chrysogenum, producer of the beta-lactam antibiotic cephalosporin C.</title>
        <authorList>
            <person name="Terfehr D."/>
            <person name="Dahlmann T.A."/>
            <person name="Specht T."/>
            <person name="Zadra I."/>
            <person name="Kuernsteiner H."/>
            <person name="Kueck U."/>
        </authorList>
    </citation>
    <scope>NUCLEOTIDE SEQUENCE [LARGE SCALE GENOMIC DNA]</scope>
    <source>
        <strain evidence="4">ATCC 11550 / CBS 779.69 / DSM 880 / IAM 14645 / JCM 23072 / IMI 49137</strain>
    </source>
</reference>
<dbReference type="HOGENOM" id="CLU_012014_0_0_1"/>
<name>A0A086SWM4_HAPC1</name>
<feature type="compositionally biased region" description="Basic and acidic residues" evidence="1">
    <location>
        <begin position="42"/>
        <end position="52"/>
    </location>
</feature>
<dbReference type="STRING" id="857340.A0A086SWM4"/>
<evidence type="ECO:0008006" key="5">
    <source>
        <dbReference type="Google" id="ProtNLM"/>
    </source>
</evidence>
<dbReference type="Proteomes" id="UP000029964">
    <property type="component" value="Unassembled WGS sequence"/>
</dbReference>
<organism evidence="3 4">
    <name type="scientific">Hapsidospora chrysogenum (strain ATCC 11550 / CBS 779.69 / DSM 880 / IAM 14645 / JCM 23072 / IMI 49137)</name>
    <name type="common">Acremonium chrysogenum</name>
    <dbReference type="NCBI Taxonomy" id="857340"/>
    <lineage>
        <taxon>Eukaryota</taxon>
        <taxon>Fungi</taxon>
        <taxon>Dikarya</taxon>
        <taxon>Ascomycota</taxon>
        <taxon>Pezizomycotina</taxon>
        <taxon>Sordariomycetes</taxon>
        <taxon>Hypocreomycetidae</taxon>
        <taxon>Hypocreales</taxon>
        <taxon>Bionectriaceae</taxon>
        <taxon>Hapsidospora</taxon>
    </lineage>
</organism>
<feature type="region of interest" description="Disordered" evidence="1">
    <location>
        <begin position="1"/>
        <end position="224"/>
    </location>
</feature>
<feature type="compositionally biased region" description="Low complexity" evidence="1">
    <location>
        <begin position="162"/>
        <end position="180"/>
    </location>
</feature>
<sequence length="956" mass="104696">MAEPLRTLHPVAEDADENDVSPLSSRRGHSSPIKDFSPSNFFRRDGYQKMDADDAQEMVSLDESGQPPRAVPSSSPPPPQLPPIGNASPELGLGGLGISGLPSRNSSTTSAKVGNKRPSSYRKPVRSTTTPPDTPRSHHGLLGSTASTAPSTPMASGHTGGPSIPRSHSQSHSSWDGQSSFVEGAAHLSPPPGSDDGPGKHLGTPATTTSARGTPGQLDTRRELPDEEFDDELFYKGFGRPPSYCSSRGDIHEKRTSWLSITIFALSIYSTVMSGIWLVVAILQPRWGRGISSREGLNPSTGTTLSALISKTIEMTFVTVFVACLGQILTRRAFVRNTIGMTLGEMTMRNWVFQPGSLITHAETIPNAGSTILGALALTATVAATFYTTASDAMVAPKLKYGEWESKELSAHIRASYANPEWVKMVCPSVLGDEDEKYAAESCMNIQFSGQSYRNLRNYMQVWTAINDNGTEALDKLEDRPRGTTLLFDNTTLIGDWIETGAGDVAANFERYSRIVNNVTLAMPHPGVYGAAMDKINGILQPSDLDGVGEYTIKAGVVSPSVNVMCVNMNKDELAPLVYTEWPGAETEQTGVGNQTIGHDAWMNEVPKPEDKDGERNYLNRTAVDDIFRWGPEYERWPPVFQLYPADYNLITNSTVWSSDSIYIMGKNLGAENYTLCELKSWLSPNCSTRFDVSGRAGARMSVNCEDPDDEDIYLHSFAEDQEWASANMDWRWLADGWRLSMDLNGGAYNNNASNARFLTQLALDEPKLPSYLPSMAEALAVYASSTLVLGSTDTPFRHYWEWEETILDPPGPLQAFNASVRTQQYTSGHVSDWQSVFYVVLVLVFAINLFCLIYLVLRSGLVTDFTEPQNLFALAVNSPPSEQLKGSCGAGPVKRDLVVPWRVAYAPSANHYFFEEANSGPWKGKYADQAVSTAREYGQAKTSSYKRLSANKGWI</sequence>
<keyword evidence="2" id="KW-0812">Transmembrane</keyword>
<keyword evidence="4" id="KW-1185">Reference proteome</keyword>
<gene>
    <name evidence="3" type="ORF">ACRE_077840</name>
</gene>
<feature type="compositionally biased region" description="Polar residues" evidence="1">
    <location>
        <begin position="102"/>
        <end position="112"/>
    </location>
</feature>
<evidence type="ECO:0000256" key="1">
    <source>
        <dbReference type="SAM" id="MobiDB-lite"/>
    </source>
</evidence>
<keyword evidence="2" id="KW-0472">Membrane</keyword>
<evidence type="ECO:0000256" key="2">
    <source>
        <dbReference type="SAM" id="Phobius"/>
    </source>
</evidence>
<dbReference type="AlphaFoldDB" id="A0A086SWM4"/>
<dbReference type="EMBL" id="JPKY01000126">
    <property type="protein sequence ID" value="KFH41506.1"/>
    <property type="molecule type" value="Genomic_DNA"/>
</dbReference>
<evidence type="ECO:0000313" key="3">
    <source>
        <dbReference type="EMBL" id="KFH41506.1"/>
    </source>
</evidence>